<dbReference type="GO" id="GO:0004175">
    <property type="term" value="F:endopeptidase activity"/>
    <property type="evidence" value="ECO:0007669"/>
    <property type="project" value="UniProtKB-ARBA"/>
</dbReference>
<protein>
    <submittedName>
        <fullName evidence="3">CPBP family intramembrane metalloprotease</fullName>
    </submittedName>
</protein>
<keyword evidence="1" id="KW-0812">Transmembrane</keyword>
<feature type="transmembrane region" description="Helical" evidence="1">
    <location>
        <begin position="191"/>
        <end position="210"/>
    </location>
</feature>
<name>A0A7X0Y710_9LIST</name>
<dbReference type="EMBL" id="JAARWN010000019">
    <property type="protein sequence ID" value="MBC1937577.1"/>
    <property type="molecule type" value="Genomic_DNA"/>
</dbReference>
<keyword evidence="1" id="KW-1133">Transmembrane helix</keyword>
<keyword evidence="3" id="KW-0378">Hydrolase</keyword>
<keyword evidence="3" id="KW-0482">Metalloprotease</keyword>
<evidence type="ECO:0000259" key="2">
    <source>
        <dbReference type="Pfam" id="PF02517"/>
    </source>
</evidence>
<dbReference type="Proteomes" id="UP000535908">
    <property type="component" value="Unassembled WGS sequence"/>
</dbReference>
<proteinExistence type="predicted"/>
<feature type="transmembrane region" description="Helical" evidence="1">
    <location>
        <begin position="12"/>
        <end position="28"/>
    </location>
</feature>
<reference evidence="3 4" key="1">
    <citation type="submission" date="2020-03" db="EMBL/GenBank/DDBJ databases">
        <title>Soil Listeria distribution.</title>
        <authorList>
            <person name="Liao J."/>
            <person name="Wiedmann M."/>
        </authorList>
    </citation>
    <scope>NUCLEOTIDE SEQUENCE [LARGE SCALE GENOMIC DNA]</scope>
    <source>
        <strain evidence="3 4">FSL L7-0741</strain>
    </source>
</reference>
<accession>A0A7X0Y710</accession>
<dbReference type="AlphaFoldDB" id="A0A7X0Y710"/>
<evidence type="ECO:0000313" key="3">
    <source>
        <dbReference type="EMBL" id="MBC1937577.1"/>
    </source>
</evidence>
<dbReference type="GO" id="GO:0006508">
    <property type="term" value="P:proteolysis"/>
    <property type="evidence" value="ECO:0007669"/>
    <property type="project" value="UniProtKB-KW"/>
</dbReference>
<dbReference type="GO" id="GO:0008237">
    <property type="term" value="F:metallopeptidase activity"/>
    <property type="evidence" value="ECO:0007669"/>
    <property type="project" value="UniProtKB-KW"/>
</dbReference>
<sequence length="211" mass="24094">MENSLINRKNGYLIILIAILTGTLYQLSPHVITDSVAKGAIEILFNTTVMFATLYILLKSEFLDWFKHFSFKWLIIGIPFLLVVGTLMSSIWAMISGGTTANSVNSVLTWNYVITHVPFMLLGEELLSIGVLYAAWKKLGWKFWQASLLCAVLFALWHLPSYDYNLLQCLVTIIPSRLVLNYLFKKSNSIWVTWIVHITFDVITFLPILLN</sequence>
<feature type="transmembrane region" description="Helical" evidence="1">
    <location>
        <begin position="143"/>
        <end position="159"/>
    </location>
</feature>
<gene>
    <name evidence="3" type="ORF">HCA69_14460</name>
</gene>
<evidence type="ECO:0000313" key="4">
    <source>
        <dbReference type="Proteomes" id="UP000535908"/>
    </source>
</evidence>
<feature type="transmembrane region" description="Helical" evidence="1">
    <location>
        <begin position="40"/>
        <end position="58"/>
    </location>
</feature>
<comment type="caution">
    <text evidence="3">The sequence shown here is derived from an EMBL/GenBank/DDBJ whole genome shotgun (WGS) entry which is preliminary data.</text>
</comment>
<dbReference type="Pfam" id="PF02517">
    <property type="entry name" value="Rce1-like"/>
    <property type="match status" value="1"/>
</dbReference>
<feature type="transmembrane region" description="Helical" evidence="1">
    <location>
        <begin position="70"/>
        <end position="95"/>
    </location>
</feature>
<feature type="transmembrane region" description="Helical" evidence="1">
    <location>
        <begin position="115"/>
        <end position="136"/>
    </location>
</feature>
<evidence type="ECO:0000256" key="1">
    <source>
        <dbReference type="SAM" id="Phobius"/>
    </source>
</evidence>
<feature type="domain" description="CAAX prenyl protease 2/Lysostaphin resistance protein A-like" evidence="2">
    <location>
        <begin position="112"/>
        <end position="203"/>
    </location>
</feature>
<dbReference type="GO" id="GO:0080120">
    <property type="term" value="P:CAAX-box protein maturation"/>
    <property type="evidence" value="ECO:0007669"/>
    <property type="project" value="UniProtKB-ARBA"/>
</dbReference>
<keyword evidence="3" id="KW-0645">Protease</keyword>
<dbReference type="RefSeq" id="WP_185410449.1">
    <property type="nucleotide sequence ID" value="NZ_JAARRE010000009.1"/>
</dbReference>
<organism evidence="3 4">
    <name type="scientific">Listeria grandensis</name>
    <dbReference type="NCBI Taxonomy" id="1494963"/>
    <lineage>
        <taxon>Bacteria</taxon>
        <taxon>Bacillati</taxon>
        <taxon>Bacillota</taxon>
        <taxon>Bacilli</taxon>
        <taxon>Bacillales</taxon>
        <taxon>Listeriaceae</taxon>
        <taxon>Listeria</taxon>
    </lineage>
</organism>
<keyword evidence="1" id="KW-0472">Membrane</keyword>
<dbReference type="InterPro" id="IPR003675">
    <property type="entry name" value="Rce1/LyrA-like_dom"/>
</dbReference>